<keyword evidence="1" id="KW-0472">Membrane</keyword>
<evidence type="ECO:0000313" key="3">
    <source>
        <dbReference type="Proteomes" id="UP000663193"/>
    </source>
</evidence>
<proteinExistence type="predicted"/>
<feature type="transmembrane region" description="Helical" evidence="1">
    <location>
        <begin position="12"/>
        <end position="32"/>
    </location>
</feature>
<accession>A0A7U2I6K1</accession>
<dbReference type="AlphaFoldDB" id="A0A7U2I6K1"/>
<dbReference type="EMBL" id="CP069034">
    <property type="protein sequence ID" value="QRD01233.1"/>
    <property type="molecule type" value="Genomic_DNA"/>
</dbReference>
<dbReference type="Proteomes" id="UP000663193">
    <property type="component" value="Chromosome 12"/>
</dbReference>
<keyword evidence="1" id="KW-0812">Transmembrane</keyword>
<reference evidence="3" key="1">
    <citation type="journal article" date="2021" name="BMC Genomics">
        <title>Chromosome-level genome assembly and manually-curated proteome of model necrotroph Parastagonospora nodorum Sn15 reveals a genome-wide trove of candidate effector homologs, and redundancy of virulence-related functions within an accessory chromosome.</title>
        <authorList>
            <person name="Bertazzoni S."/>
            <person name="Jones D.A.B."/>
            <person name="Phan H.T."/>
            <person name="Tan K.-C."/>
            <person name="Hane J.K."/>
        </authorList>
    </citation>
    <scope>NUCLEOTIDE SEQUENCE [LARGE SCALE GENOMIC DNA]</scope>
    <source>
        <strain evidence="3">SN15 / ATCC MYA-4574 / FGSC 10173)</strain>
    </source>
</reference>
<keyword evidence="3" id="KW-1185">Reference proteome</keyword>
<keyword evidence="1" id="KW-1133">Transmembrane helix</keyword>
<organism evidence="2 3">
    <name type="scientific">Phaeosphaeria nodorum (strain SN15 / ATCC MYA-4574 / FGSC 10173)</name>
    <name type="common">Glume blotch fungus</name>
    <name type="synonym">Parastagonospora nodorum</name>
    <dbReference type="NCBI Taxonomy" id="321614"/>
    <lineage>
        <taxon>Eukaryota</taxon>
        <taxon>Fungi</taxon>
        <taxon>Dikarya</taxon>
        <taxon>Ascomycota</taxon>
        <taxon>Pezizomycotina</taxon>
        <taxon>Dothideomycetes</taxon>
        <taxon>Pleosporomycetidae</taxon>
        <taxon>Pleosporales</taxon>
        <taxon>Pleosporineae</taxon>
        <taxon>Phaeosphaeriaceae</taxon>
        <taxon>Parastagonospora</taxon>
    </lineage>
</organism>
<sequence>MLWRVSSEYGEFFSVSLTWTLTLHAVLGAVSFQRRLRTNPFWGFVTMISCRN</sequence>
<evidence type="ECO:0000313" key="2">
    <source>
        <dbReference type="EMBL" id="QRD01233.1"/>
    </source>
</evidence>
<evidence type="ECO:0000256" key="1">
    <source>
        <dbReference type="SAM" id="Phobius"/>
    </source>
</evidence>
<protein>
    <submittedName>
        <fullName evidence="2">Uncharacterized protein</fullName>
    </submittedName>
</protein>
<dbReference type="VEuPathDB" id="FungiDB:JI435_416330"/>
<name>A0A7U2I6K1_PHANO</name>
<gene>
    <name evidence="2" type="ORF">JI435_416330</name>
</gene>